<gene>
    <name evidence="1" type="ORF">DFR71_3767</name>
</gene>
<sequence length="123" mass="13481">MSGDDDHWFVDDSPLVRPYAVTRGRTSGADRDVDMLTTVAIARPSRRLRRTEPEYLAIIELCNTPVTVAEVSATLKLPLAVTRILIGDLIAEGNLIFRPPADTGNASKELNVLRAVLDGIRNL</sequence>
<reference evidence="1 2" key="1">
    <citation type="submission" date="2019-03" db="EMBL/GenBank/DDBJ databases">
        <title>Genomic Encyclopedia of Type Strains, Phase IV (KMG-IV): sequencing the most valuable type-strain genomes for metagenomic binning, comparative biology and taxonomic classification.</title>
        <authorList>
            <person name="Goeker M."/>
        </authorList>
    </citation>
    <scope>NUCLEOTIDE SEQUENCE [LARGE SCALE GENOMIC DNA]</scope>
    <source>
        <strain evidence="1 2">DSM 44684</strain>
    </source>
</reference>
<dbReference type="PANTHER" id="PTHR36221">
    <property type="entry name" value="DUF742 DOMAIN-CONTAINING PROTEIN"/>
    <property type="match status" value="1"/>
</dbReference>
<dbReference type="RefSeq" id="WP_067447190.1">
    <property type="nucleotide sequence ID" value="NZ_SMFR01000002.1"/>
</dbReference>
<evidence type="ECO:0000313" key="1">
    <source>
        <dbReference type="EMBL" id="TCJ97718.1"/>
    </source>
</evidence>
<accession>A0A4R1FY00</accession>
<dbReference type="EMBL" id="SMFR01000002">
    <property type="protein sequence ID" value="TCJ97718.1"/>
    <property type="molecule type" value="Genomic_DNA"/>
</dbReference>
<dbReference type="Proteomes" id="UP000294856">
    <property type="component" value="Unassembled WGS sequence"/>
</dbReference>
<dbReference type="InterPro" id="IPR007995">
    <property type="entry name" value="DUF742"/>
</dbReference>
<comment type="caution">
    <text evidence="1">The sequence shown here is derived from an EMBL/GenBank/DDBJ whole genome shotgun (WGS) entry which is preliminary data.</text>
</comment>
<dbReference type="OrthoDB" id="4244884at2"/>
<organism evidence="1 2">
    <name type="scientific">Nocardia alba</name>
    <dbReference type="NCBI Taxonomy" id="225051"/>
    <lineage>
        <taxon>Bacteria</taxon>
        <taxon>Bacillati</taxon>
        <taxon>Actinomycetota</taxon>
        <taxon>Actinomycetes</taxon>
        <taxon>Mycobacteriales</taxon>
        <taxon>Nocardiaceae</taxon>
        <taxon>Nocardia</taxon>
    </lineage>
</organism>
<dbReference type="AlphaFoldDB" id="A0A4R1FY00"/>
<dbReference type="Pfam" id="PF05331">
    <property type="entry name" value="DUF742"/>
    <property type="match status" value="1"/>
</dbReference>
<name>A0A4R1FY00_9NOCA</name>
<protein>
    <submittedName>
        <fullName evidence="1">Uncharacterized protein DUF742</fullName>
    </submittedName>
</protein>
<dbReference type="STRING" id="1210063.GCA_001612665_01424"/>
<proteinExistence type="predicted"/>
<dbReference type="PANTHER" id="PTHR36221:SF1">
    <property type="entry name" value="DUF742 DOMAIN-CONTAINING PROTEIN"/>
    <property type="match status" value="1"/>
</dbReference>
<keyword evidence="2" id="KW-1185">Reference proteome</keyword>
<evidence type="ECO:0000313" key="2">
    <source>
        <dbReference type="Proteomes" id="UP000294856"/>
    </source>
</evidence>